<evidence type="ECO:0000313" key="3">
    <source>
        <dbReference type="Proteomes" id="UP000033187"/>
    </source>
</evidence>
<keyword evidence="1" id="KW-0812">Transmembrane</keyword>
<accession>A0A0D6JGU7</accession>
<protein>
    <recommendedName>
        <fullName evidence="4">Membrane-anchored protein</fullName>
    </recommendedName>
</protein>
<dbReference type="AlphaFoldDB" id="A0A0D6JGU7"/>
<organism evidence="2 3">
    <name type="scientific">Candidatus Filomicrobium marinum</name>
    <dbReference type="NCBI Taxonomy" id="1608628"/>
    <lineage>
        <taxon>Bacteria</taxon>
        <taxon>Pseudomonadati</taxon>
        <taxon>Pseudomonadota</taxon>
        <taxon>Alphaproteobacteria</taxon>
        <taxon>Hyphomicrobiales</taxon>
        <taxon>Hyphomicrobiaceae</taxon>
        <taxon>Filomicrobium</taxon>
    </lineage>
</organism>
<dbReference type="KEGG" id="fiy:BN1229_v1_2626"/>
<dbReference type="Pfam" id="PF14345">
    <property type="entry name" value="GDYXXLXY"/>
    <property type="match status" value="1"/>
</dbReference>
<dbReference type="EMBL" id="LN829119">
    <property type="protein sequence ID" value="CPR20477.1"/>
    <property type="molecule type" value="Genomic_DNA"/>
</dbReference>
<name>A0A0D6JGU7_9HYPH</name>
<keyword evidence="1" id="KW-0472">Membrane</keyword>
<keyword evidence="1" id="KW-1133">Transmembrane helix</keyword>
<feature type="transmembrane region" description="Helical" evidence="1">
    <location>
        <begin position="6"/>
        <end position="27"/>
    </location>
</feature>
<proteinExistence type="predicted"/>
<evidence type="ECO:0008006" key="4">
    <source>
        <dbReference type="Google" id="ProtNLM"/>
    </source>
</evidence>
<sequence length="190" mass="21070">MLNRIGPLTAVIIVAGLQTLALGYMVWERTNLLANGREILLDVAPIDPRSLFRGDYVILNYRTIAQLDGALLQETPIEDQNLYVTLQRSAEQGWAPVAASVTKPARVNAEDVVLKGRVDHVWRPHADQPTRIRMHYGIESYFVPEGEGLELEKTIRAGEMKVIVAVGESGESAIKGLEIAGRRVYDEPLL</sequence>
<gene>
    <name evidence="2" type="ORF">YBN1229_v1_2626</name>
</gene>
<dbReference type="Proteomes" id="UP000033187">
    <property type="component" value="Chromosome 1"/>
</dbReference>
<evidence type="ECO:0000313" key="2">
    <source>
        <dbReference type="EMBL" id="CPR20477.1"/>
    </source>
</evidence>
<dbReference type="OrthoDB" id="4868247at2"/>
<dbReference type="RefSeq" id="WP_046479109.1">
    <property type="nucleotide sequence ID" value="NZ_LN829118.1"/>
</dbReference>
<keyword evidence="3" id="KW-1185">Reference proteome</keyword>
<reference evidence="3" key="1">
    <citation type="submission" date="2015-02" db="EMBL/GenBank/DDBJ databases">
        <authorList>
            <person name="Chooi Y.-H."/>
        </authorList>
    </citation>
    <scope>NUCLEOTIDE SEQUENCE [LARGE SCALE GENOMIC DNA]</scope>
    <source>
        <strain evidence="3">strain Y</strain>
    </source>
</reference>
<dbReference type="InterPro" id="IPR025833">
    <property type="entry name" value="GDYXXLXY"/>
</dbReference>
<evidence type="ECO:0000256" key="1">
    <source>
        <dbReference type="SAM" id="Phobius"/>
    </source>
</evidence>
<dbReference type="KEGG" id="fil:BN1229_v1_3295"/>